<evidence type="ECO:0000313" key="3">
    <source>
        <dbReference type="WBParaSite" id="ASIM_0000631201-mRNA-1"/>
    </source>
</evidence>
<organism evidence="3">
    <name type="scientific">Anisakis simplex</name>
    <name type="common">Herring worm</name>
    <dbReference type="NCBI Taxonomy" id="6269"/>
    <lineage>
        <taxon>Eukaryota</taxon>
        <taxon>Metazoa</taxon>
        <taxon>Ecdysozoa</taxon>
        <taxon>Nematoda</taxon>
        <taxon>Chromadorea</taxon>
        <taxon>Rhabditida</taxon>
        <taxon>Spirurina</taxon>
        <taxon>Ascaridomorpha</taxon>
        <taxon>Ascaridoidea</taxon>
        <taxon>Anisakidae</taxon>
        <taxon>Anisakis</taxon>
        <taxon>Anisakis simplex complex</taxon>
    </lineage>
</organism>
<dbReference type="EMBL" id="UYRR01012814">
    <property type="protein sequence ID" value="VDK26520.1"/>
    <property type="molecule type" value="Genomic_DNA"/>
</dbReference>
<evidence type="ECO:0000313" key="1">
    <source>
        <dbReference type="EMBL" id="VDK26520.1"/>
    </source>
</evidence>
<reference evidence="3" key="1">
    <citation type="submission" date="2017-02" db="UniProtKB">
        <authorList>
            <consortium name="WormBaseParasite"/>
        </authorList>
    </citation>
    <scope>IDENTIFICATION</scope>
</reference>
<dbReference type="AlphaFoldDB" id="A0A0M3JFB2"/>
<keyword evidence="2" id="KW-1185">Reference proteome</keyword>
<dbReference type="Proteomes" id="UP000267096">
    <property type="component" value="Unassembled WGS sequence"/>
</dbReference>
<gene>
    <name evidence="1" type="ORF">ASIM_LOCUS6100</name>
</gene>
<accession>A0A0M3JFB2</accession>
<reference evidence="1 2" key="2">
    <citation type="submission" date="2018-11" db="EMBL/GenBank/DDBJ databases">
        <authorList>
            <consortium name="Pathogen Informatics"/>
        </authorList>
    </citation>
    <scope>NUCLEOTIDE SEQUENCE [LARGE SCALE GENOMIC DNA]</scope>
</reference>
<protein>
    <submittedName>
        <fullName evidence="3">FLYWCH-type domain-containing protein</fullName>
    </submittedName>
</protein>
<sequence length="88" mass="10359">MSLAVIHYSYNHSIEFPSAEAAQRYVQTNGYRKVYERERRRKGGFKQYYLCNSFWDQNVKCSHKFTLIIANGQIMGKTTDGGRPHDHR</sequence>
<proteinExistence type="predicted"/>
<dbReference type="WBParaSite" id="ASIM_0000631201-mRNA-1">
    <property type="protein sequence ID" value="ASIM_0000631201-mRNA-1"/>
    <property type="gene ID" value="ASIM_0000631201"/>
</dbReference>
<name>A0A0M3JFB2_ANISI</name>
<evidence type="ECO:0000313" key="2">
    <source>
        <dbReference type="Proteomes" id="UP000267096"/>
    </source>
</evidence>